<evidence type="ECO:0000313" key="10">
    <source>
        <dbReference type="Proteomes" id="UP000535437"/>
    </source>
</evidence>
<keyword evidence="7 8" id="KW-0472">Membrane</keyword>
<protein>
    <submittedName>
        <fullName evidence="9">ACR3 family arsenite efflux pump ArsB</fullName>
    </submittedName>
</protein>
<dbReference type="GO" id="GO:0015297">
    <property type="term" value="F:antiporter activity"/>
    <property type="evidence" value="ECO:0007669"/>
    <property type="project" value="InterPro"/>
</dbReference>
<feature type="transmembrane region" description="Helical" evidence="8">
    <location>
        <begin position="95"/>
        <end position="114"/>
    </location>
</feature>
<comment type="caution">
    <text evidence="9">The sequence shown here is derived from an EMBL/GenBank/DDBJ whole genome shotgun (WGS) entry which is preliminary data.</text>
</comment>
<dbReference type="InterPro" id="IPR038770">
    <property type="entry name" value="Na+/solute_symporter_sf"/>
</dbReference>
<evidence type="ECO:0000256" key="4">
    <source>
        <dbReference type="ARBA" id="ARBA00022475"/>
    </source>
</evidence>
<organism evidence="9 10">
    <name type="scientific">Nesterenkonia xinjiangensis</name>
    <dbReference type="NCBI Taxonomy" id="225327"/>
    <lineage>
        <taxon>Bacteria</taxon>
        <taxon>Bacillati</taxon>
        <taxon>Actinomycetota</taxon>
        <taxon>Actinomycetes</taxon>
        <taxon>Micrococcales</taxon>
        <taxon>Micrococcaceae</taxon>
        <taxon>Nesterenkonia</taxon>
    </lineage>
</organism>
<keyword evidence="4" id="KW-1003">Cell membrane</keyword>
<dbReference type="GO" id="GO:0005886">
    <property type="term" value="C:plasma membrane"/>
    <property type="evidence" value="ECO:0007669"/>
    <property type="project" value="UniProtKB-SubCell"/>
</dbReference>
<dbReference type="PANTHER" id="PTHR43057:SF1">
    <property type="entry name" value="ARSENICAL-RESISTANCE PROTEIN 3"/>
    <property type="match status" value="1"/>
</dbReference>
<name>A0A7Z0K928_9MICC</name>
<sequence>MTRAERFQGLLVAGAALLGLALGTVTEFGHLGEQVVLPALLVMLTAVFSQIDLGHVGEVRRARSTVAASLVLNYLFTPALAWGLGAGLLGDQPDLRIGLLLLLVTPCTDWYLVFTAMARGHTGIAVALLPVNLILQVLLLPVYVLLLGGDAAAVEPAALVGAVLIVLVIPLTLGCGLRWGAERSRGRRWREEHLDVWASRLQIPLLCLAVLAMFAWQADTITHSGAELLLLLPPLAIWFVLLPLLATGVGLALRLPGGQRVTLTMVTVARNSPLALGIAVGAFPDRPLIALALVIGALIELPLLAVLAQIVRQRSDR</sequence>
<feature type="transmembrane region" description="Helical" evidence="8">
    <location>
        <begin position="33"/>
        <end position="53"/>
    </location>
</feature>
<keyword evidence="6 8" id="KW-1133">Transmembrane helix</keyword>
<feature type="transmembrane region" description="Helical" evidence="8">
    <location>
        <begin position="65"/>
        <end position="89"/>
    </location>
</feature>
<evidence type="ECO:0000256" key="6">
    <source>
        <dbReference type="ARBA" id="ARBA00022989"/>
    </source>
</evidence>
<comment type="similarity">
    <text evidence="2">Belongs to the arsenical resistance-3 (ACR3) (TC 2.A.59) family.</text>
</comment>
<keyword evidence="5 8" id="KW-0812">Transmembrane</keyword>
<evidence type="ECO:0000256" key="3">
    <source>
        <dbReference type="ARBA" id="ARBA00022448"/>
    </source>
</evidence>
<feature type="transmembrane region" description="Helical" evidence="8">
    <location>
        <begin position="126"/>
        <end position="146"/>
    </location>
</feature>
<evidence type="ECO:0000256" key="7">
    <source>
        <dbReference type="ARBA" id="ARBA00023136"/>
    </source>
</evidence>
<dbReference type="Proteomes" id="UP000535437">
    <property type="component" value="Unassembled WGS sequence"/>
</dbReference>
<evidence type="ECO:0000313" key="9">
    <source>
        <dbReference type="EMBL" id="NYJ78304.1"/>
    </source>
</evidence>
<dbReference type="AlphaFoldDB" id="A0A7Z0K928"/>
<accession>A0A7Z0K928</accession>
<feature type="transmembrane region" description="Helical" evidence="8">
    <location>
        <begin position="265"/>
        <end position="283"/>
    </location>
</feature>
<evidence type="ECO:0000256" key="5">
    <source>
        <dbReference type="ARBA" id="ARBA00022692"/>
    </source>
</evidence>
<feature type="transmembrane region" description="Helical" evidence="8">
    <location>
        <begin position="158"/>
        <end position="180"/>
    </location>
</feature>
<dbReference type="PANTHER" id="PTHR43057">
    <property type="entry name" value="ARSENITE EFFLUX TRANSPORTER"/>
    <property type="match status" value="1"/>
</dbReference>
<dbReference type="Gene3D" id="1.20.1530.20">
    <property type="match status" value="1"/>
</dbReference>
<keyword evidence="10" id="KW-1185">Reference proteome</keyword>
<evidence type="ECO:0000256" key="8">
    <source>
        <dbReference type="SAM" id="Phobius"/>
    </source>
</evidence>
<feature type="transmembrane region" description="Helical" evidence="8">
    <location>
        <begin position="289"/>
        <end position="311"/>
    </location>
</feature>
<proteinExistence type="inferred from homology"/>
<reference evidence="9 10" key="1">
    <citation type="submission" date="2020-07" db="EMBL/GenBank/DDBJ databases">
        <title>Sequencing the genomes of 1000 actinobacteria strains.</title>
        <authorList>
            <person name="Klenk H.-P."/>
        </authorList>
    </citation>
    <scope>NUCLEOTIDE SEQUENCE [LARGE SCALE GENOMIC DNA]</scope>
    <source>
        <strain evidence="9 10">DSM 15475</strain>
    </source>
</reference>
<dbReference type="Pfam" id="PF01758">
    <property type="entry name" value="SBF"/>
    <property type="match status" value="1"/>
</dbReference>
<dbReference type="EMBL" id="JACCFY010000001">
    <property type="protein sequence ID" value="NYJ78304.1"/>
    <property type="molecule type" value="Genomic_DNA"/>
</dbReference>
<feature type="transmembrane region" description="Helical" evidence="8">
    <location>
        <begin position="201"/>
        <end position="218"/>
    </location>
</feature>
<keyword evidence="3" id="KW-0813">Transport</keyword>
<gene>
    <name evidence="9" type="ORF">HNR09_001715</name>
</gene>
<dbReference type="InterPro" id="IPR002657">
    <property type="entry name" value="BilAc:Na_symport/Acr3"/>
</dbReference>
<dbReference type="GO" id="GO:0015104">
    <property type="term" value="F:antimonite transmembrane transporter activity"/>
    <property type="evidence" value="ECO:0007669"/>
    <property type="project" value="TreeGrafter"/>
</dbReference>
<dbReference type="RefSeq" id="WP_179541664.1">
    <property type="nucleotide sequence ID" value="NZ_BAAALL010000011.1"/>
</dbReference>
<comment type="subcellular location">
    <subcellularLocation>
        <location evidence="1">Cell membrane</location>
        <topology evidence="1">Multi-pass membrane protein</topology>
    </subcellularLocation>
</comment>
<feature type="transmembrane region" description="Helical" evidence="8">
    <location>
        <begin position="230"/>
        <end position="253"/>
    </location>
</feature>
<dbReference type="GO" id="GO:0015105">
    <property type="term" value="F:arsenite transmembrane transporter activity"/>
    <property type="evidence" value="ECO:0007669"/>
    <property type="project" value="TreeGrafter"/>
</dbReference>
<evidence type="ECO:0000256" key="1">
    <source>
        <dbReference type="ARBA" id="ARBA00004651"/>
    </source>
</evidence>
<dbReference type="InterPro" id="IPR004706">
    <property type="entry name" value="Arsenical-R_Acr3"/>
</dbReference>
<evidence type="ECO:0000256" key="2">
    <source>
        <dbReference type="ARBA" id="ARBA00010110"/>
    </source>
</evidence>